<keyword evidence="1" id="KW-1133">Transmembrane helix</keyword>
<keyword evidence="1" id="KW-0812">Transmembrane</keyword>
<dbReference type="AlphaFoldDB" id="A0A6G5A0F3"/>
<keyword evidence="1" id="KW-0472">Membrane</keyword>
<feature type="transmembrane region" description="Helical" evidence="1">
    <location>
        <begin position="6"/>
        <end position="30"/>
    </location>
</feature>
<accession>A0A6G5A0F3</accession>
<name>A0A6G5A0F3_RHIMP</name>
<organism evidence="2">
    <name type="scientific">Rhipicephalus microplus</name>
    <name type="common">Cattle tick</name>
    <name type="synonym">Boophilus microplus</name>
    <dbReference type="NCBI Taxonomy" id="6941"/>
    <lineage>
        <taxon>Eukaryota</taxon>
        <taxon>Metazoa</taxon>
        <taxon>Ecdysozoa</taxon>
        <taxon>Arthropoda</taxon>
        <taxon>Chelicerata</taxon>
        <taxon>Arachnida</taxon>
        <taxon>Acari</taxon>
        <taxon>Parasitiformes</taxon>
        <taxon>Ixodida</taxon>
        <taxon>Ixodoidea</taxon>
        <taxon>Ixodidae</taxon>
        <taxon>Rhipicephalinae</taxon>
        <taxon>Rhipicephalus</taxon>
        <taxon>Boophilus</taxon>
    </lineage>
</organism>
<reference evidence="2" key="1">
    <citation type="submission" date="2020-03" db="EMBL/GenBank/DDBJ databases">
        <title>A transcriptome and proteome of the tick Rhipicephalus microplus shaped by the genetic composition of its hosts and developmental stage.</title>
        <authorList>
            <person name="Garcia G.R."/>
            <person name="Ribeiro J.M.C."/>
            <person name="Maruyama S.R."/>
            <person name="Gardinasse L.G."/>
            <person name="Nelson K."/>
            <person name="Ferreira B.R."/>
            <person name="Andrade T.G."/>
            <person name="Santos I.K.F.M."/>
        </authorList>
    </citation>
    <scope>NUCLEOTIDE SEQUENCE</scope>
    <source>
        <strain evidence="2">NSGR</strain>
        <tissue evidence="2">Salivary glands</tissue>
    </source>
</reference>
<proteinExistence type="predicted"/>
<dbReference type="EMBL" id="GIKN01002171">
    <property type="protein sequence ID" value="NIE44444.1"/>
    <property type="molecule type" value="Transcribed_RNA"/>
</dbReference>
<evidence type="ECO:0000256" key="1">
    <source>
        <dbReference type="SAM" id="Phobius"/>
    </source>
</evidence>
<evidence type="ECO:0000313" key="2">
    <source>
        <dbReference type="EMBL" id="NIE44444.1"/>
    </source>
</evidence>
<sequence length="143" mass="15922">MIAVESILYIRWTCIFLKVLLARLTVAGYVDALGMRGRASGCMYVGIPDTTGPGAGLNDGGIQGVGCSIPSTRCLLRYQIIQKAMQLDTNMTTMKVNMMMAGRGKAEYFSLSFYECRPQHLPYRIEKRSKCFQLNTQDCPYLG</sequence>
<protein>
    <submittedName>
        <fullName evidence="2">Putative secreted protein</fullName>
    </submittedName>
</protein>